<evidence type="ECO:0000313" key="10">
    <source>
        <dbReference type="Proteomes" id="UP001596417"/>
    </source>
</evidence>
<dbReference type="SMART" id="SM00812">
    <property type="entry name" value="Alpha_L_fucos"/>
    <property type="match status" value="1"/>
</dbReference>
<keyword evidence="5" id="KW-0378">Hydrolase</keyword>
<dbReference type="PANTHER" id="PTHR10030:SF37">
    <property type="entry name" value="ALPHA-L-FUCOSIDASE-RELATED"/>
    <property type="match status" value="1"/>
</dbReference>
<evidence type="ECO:0000256" key="1">
    <source>
        <dbReference type="ARBA" id="ARBA00004071"/>
    </source>
</evidence>
<dbReference type="InterPro" id="IPR000933">
    <property type="entry name" value="Glyco_hydro_29"/>
</dbReference>
<dbReference type="AlphaFoldDB" id="A0ABD5YVI4"/>
<evidence type="ECO:0000256" key="2">
    <source>
        <dbReference type="ARBA" id="ARBA00007951"/>
    </source>
</evidence>
<organism evidence="9 10">
    <name type="scientific">Halocatena marina</name>
    <dbReference type="NCBI Taxonomy" id="2934937"/>
    <lineage>
        <taxon>Archaea</taxon>
        <taxon>Methanobacteriati</taxon>
        <taxon>Methanobacteriota</taxon>
        <taxon>Stenosarchaea group</taxon>
        <taxon>Halobacteria</taxon>
        <taxon>Halobacteriales</taxon>
        <taxon>Natronomonadaceae</taxon>
        <taxon>Halocatena</taxon>
    </lineage>
</organism>
<dbReference type="InterPro" id="IPR016286">
    <property type="entry name" value="FUC_metazoa-typ"/>
</dbReference>
<comment type="caution">
    <text evidence="9">The sequence shown here is derived from an EMBL/GenBank/DDBJ whole genome shotgun (WGS) entry which is preliminary data.</text>
</comment>
<protein>
    <recommendedName>
        <fullName evidence="3">alpha-L-fucosidase</fullName>
        <ecNumber evidence="3">3.2.1.51</ecNumber>
    </recommendedName>
</protein>
<sequence>MSEYEPTWESLGSHELPNWFSDAKLGIFIHWGVYSVPAWAPTGAEIGGENASPYAEWYPYYMYEEGSPTMEYHEETYGEEVEYADFIENFTAENWDPDGWASLFDDIGAGYVVLTGEHHDGFPLWDTHYTKYNAVEMGPERDLVGDLAEAVRDQGLRFAASYHANYNYYQPGFDGQFGHPDYEKGGPGDGEEDRGRSTSTS</sequence>
<evidence type="ECO:0000313" key="9">
    <source>
        <dbReference type="EMBL" id="MFC7192236.1"/>
    </source>
</evidence>
<evidence type="ECO:0000256" key="6">
    <source>
        <dbReference type="ARBA" id="ARBA00023295"/>
    </source>
</evidence>
<proteinExistence type="inferred from homology"/>
<feature type="region of interest" description="Disordered" evidence="7">
    <location>
        <begin position="177"/>
        <end position="201"/>
    </location>
</feature>
<dbReference type="Proteomes" id="UP001596417">
    <property type="component" value="Unassembled WGS sequence"/>
</dbReference>
<feature type="domain" description="Glycoside hydrolase family 29 N-terminal" evidence="8">
    <location>
        <begin position="2"/>
        <end position="172"/>
    </location>
</feature>
<comment type="similarity">
    <text evidence="2">Belongs to the glycosyl hydrolase 29 family.</text>
</comment>
<evidence type="ECO:0000259" key="8">
    <source>
        <dbReference type="Pfam" id="PF01120"/>
    </source>
</evidence>
<dbReference type="Pfam" id="PF01120">
    <property type="entry name" value="Alpha_L_fucos"/>
    <property type="match status" value="1"/>
</dbReference>
<dbReference type="EC" id="3.2.1.51" evidence="3"/>
<evidence type="ECO:0000256" key="5">
    <source>
        <dbReference type="ARBA" id="ARBA00022801"/>
    </source>
</evidence>
<name>A0ABD5YVI4_9EURY</name>
<dbReference type="InterPro" id="IPR017853">
    <property type="entry name" value="GH"/>
</dbReference>
<keyword evidence="4" id="KW-0732">Signal</keyword>
<dbReference type="PANTHER" id="PTHR10030">
    <property type="entry name" value="ALPHA-L-FUCOSIDASE"/>
    <property type="match status" value="1"/>
</dbReference>
<dbReference type="SUPFAM" id="SSF51445">
    <property type="entry name" value="(Trans)glycosidases"/>
    <property type="match status" value="1"/>
</dbReference>
<keyword evidence="10" id="KW-1185">Reference proteome</keyword>
<evidence type="ECO:0000256" key="4">
    <source>
        <dbReference type="ARBA" id="ARBA00022729"/>
    </source>
</evidence>
<evidence type="ECO:0000256" key="3">
    <source>
        <dbReference type="ARBA" id="ARBA00012662"/>
    </source>
</evidence>
<dbReference type="EMBL" id="JBHTAX010000004">
    <property type="protein sequence ID" value="MFC7192236.1"/>
    <property type="molecule type" value="Genomic_DNA"/>
</dbReference>
<dbReference type="RefSeq" id="WP_390206682.1">
    <property type="nucleotide sequence ID" value="NZ_JBHSZC010000003.1"/>
</dbReference>
<dbReference type="PRINTS" id="PR00741">
    <property type="entry name" value="GLHYDRLASE29"/>
</dbReference>
<keyword evidence="6" id="KW-0326">Glycosidase</keyword>
<dbReference type="GO" id="GO:0004553">
    <property type="term" value="F:hydrolase activity, hydrolyzing O-glycosyl compounds"/>
    <property type="evidence" value="ECO:0007669"/>
    <property type="project" value="UniProtKB-ARBA"/>
</dbReference>
<comment type="function">
    <text evidence="1">Alpha-L-fucosidase is responsible for hydrolyzing the alpha-1,6-linked fucose joined to the reducing-end N-acetylglucosamine of the carbohydrate moieties of glycoproteins.</text>
</comment>
<accession>A0ABD5YVI4</accession>
<evidence type="ECO:0000256" key="7">
    <source>
        <dbReference type="SAM" id="MobiDB-lite"/>
    </source>
</evidence>
<gene>
    <name evidence="9" type="ORF">ACFQL7_22065</name>
</gene>
<dbReference type="InterPro" id="IPR057739">
    <property type="entry name" value="Glyco_hydro_29_N"/>
</dbReference>
<dbReference type="Gene3D" id="3.20.20.80">
    <property type="entry name" value="Glycosidases"/>
    <property type="match status" value="1"/>
</dbReference>
<reference evidence="9 10" key="1">
    <citation type="journal article" date="2019" name="Int. J. Syst. Evol. Microbiol.">
        <title>The Global Catalogue of Microorganisms (GCM) 10K type strain sequencing project: providing services to taxonomists for standard genome sequencing and annotation.</title>
        <authorList>
            <consortium name="The Broad Institute Genomics Platform"/>
            <consortium name="The Broad Institute Genome Sequencing Center for Infectious Disease"/>
            <person name="Wu L."/>
            <person name="Ma J."/>
        </authorList>
    </citation>
    <scope>NUCLEOTIDE SEQUENCE [LARGE SCALE GENOMIC DNA]</scope>
    <source>
        <strain evidence="9 10">RDMS1</strain>
    </source>
</reference>